<dbReference type="Proteomes" id="UP000295711">
    <property type="component" value="Unassembled WGS sequence"/>
</dbReference>
<name>A0A4R2L935_9FIRM</name>
<gene>
    <name evidence="1" type="ORF">EV212_10989</name>
</gene>
<dbReference type="AlphaFoldDB" id="A0A4R2L935"/>
<evidence type="ECO:0000313" key="2">
    <source>
        <dbReference type="Proteomes" id="UP000295711"/>
    </source>
</evidence>
<reference evidence="1 2" key="1">
    <citation type="submission" date="2019-03" db="EMBL/GenBank/DDBJ databases">
        <title>Genomic Encyclopedia of Type Strains, Phase IV (KMG-IV): sequencing the most valuable type-strain genomes for metagenomic binning, comparative biology and taxonomic classification.</title>
        <authorList>
            <person name="Goeker M."/>
        </authorList>
    </citation>
    <scope>NUCLEOTIDE SEQUENCE [LARGE SCALE GENOMIC DNA]</scope>
    <source>
        <strain evidence="1 2">DSM 28559</strain>
    </source>
</reference>
<evidence type="ECO:0000313" key="1">
    <source>
        <dbReference type="EMBL" id="TCO84196.1"/>
    </source>
</evidence>
<comment type="caution">
    <text evidence="1">The sequence shown here is derived from an EMBL/GenBank/DDBJ whole genome shotgun (WGS) entry which is preliminary data.</text>
</comment>
<evidence type="ECO:0008006" key="3">
    <source>
        <dbReference type="Google" id="ProtNLM"/>
    </source>
</evidence>
<keyword evidence="2" id="KW-1185">Reference proteome</keyword>
<dbReference type="OrthoDB" id="1734503at2"/>
<protein>
    <recommendedName>
        <fullName evidence="3">Signal transducing protein</fullName>
    </recommendedName>
</protein>
<proteinExistence type="predicted"/>
<accession>A0A4R2L935</accession>
<organism evidence="1 2">
    <name type="scientific">Frisingicoccus caecimuris</name>
    <dbReference type="NCBI Taxonomy" id="1796636"/>
    <lineage>
        <taxon>Bacteria</taxon>
        <taxon>Bacillati</taxon>
        <taxon>Bacillota</taxon>
        <taxon>Clostridia</taxon>
        <taxon>Lachnospirales</taxon>
        <taxon>Lachnospiraceae</taxon>
        <taxon>Frisingicoccus</taxon>
    </lineage>
</organism>
<dbReference type="EMBL" id="SLXA01000009">
    <property type="protein sequence ID" value="TCO84196.1"/>
    <property type="molecule type" value="Genomic_DNA"/>
</dbReference>
<sequence length="84" mass="10046">MITVFNRRAIYIGYSKEEKNKIIKLLSKNKIPYEEKRWHARGGQARGRGSLGQLSEYQTTYEIYVRASDYEECEFLMRQMGEMR</sequence>